<protein>
    <submittedName>
        <fullName evidence="2">Com family DNA-binding transcriptional regulator</fullName>
    </submittedName>
</protein>
<feature type="region of interest" description="Disordered" evidence="1">
    <location>
        <begin position="36"/>
        <end position="63"/>
    </location>
</feature>
<dbReference type="EMBL" id="JAAGRQ010000044">
    <property type="protein sequence ID" value="NDY57331.1"/>
    <property type="molecule type" value="Genomic_DNA"/>
</dbReference>
<gene>
    <name evidence="2" type="ORF">G3N56_11315</name>
</gene>
<name>A0A7K3NMB0_9BACT</name>
<accession>A0A7K3NMB0</accession>
<dbReference type="RefSeq" id="WP_163302374.1">
    <property type="nucleotide sequence ID" value="NZ_JAAGRQ010000044.1"/>
</dbReference>
<dbReference type="Proteomes" id="UP000469724">
    <property type="component" value="Unassembled WGS sequence"/>
</dbReference>
<dbReference type="InterPro" id="IPR019294">
    <property type="entry name" value="Translation_reg_Com"/>
</dbReference>
<evidence type="ECO:0000313" key="2">
    <source>
        <dbReference type="EMBL" id="NDY57331.1"/>
    </source>
</evidence>
<reference evidence="2 3" key="1">
    <citation type="submission" date="2020-02" db="EMBL/GenBank/DDBJ databases">
        <title>Comparative genomics of sulfur disproportionating microorganisms.</title>
        <authorList>
            <person name="Ward L.M."/>
            <person name="Bertran E."/>
            <person name="Johnston D.T."/>
        </authorList>
    </citation>
    <scope>NUCLEOTIDE SEQUENCE [LARGE SCALE GENOMIC DNA]</scope>
    <source>
        <strain evidence="2 3">DSM 3696</strain>
    </source>
</reference>
<proteinExistence type="predicted"/>
<keyword evidence="3" id="KW-1185">Reference proteome</keyword>
<evidence type="ECO:0000256" key="1">
    <source>
        <dbReference type="SAM" id="MobiDB-lite"/>
    </source>
</evidence>
<comment type="caution">
    <text evidence="2">The sequence shown here is derived from an EMBL/GenBank/DDBJ whole genome shotgun (WGS) entry which is preliminary data.</text>
</comment>
<dbReference type="GO" id="GO:0003677">
    <property type="term" value="F:DNA binding"/>
    <property type="evidence" value="ECO:0007669"/>
    <property type="project" value="UniProtKB-KW"/>
</dbReference>
<dbReference type="Pfam" id="PF10122">
    <property type="entry name" value="Zn_ribbon_Com"/>
    <property type="match status" value="1"/>
</dbReference>
<organism evidence="2 3">
    <name type="scientific">Desulfolutivibrio sulfodismutans</name>
    <dbReference type="NCBI Taxonomy" id="63561"/>
    <lineage>
        <taxon>Bacteria</taxon>
        <taxon>Pseudomonadati</taxon>
        <taxon>Thermodesulfobacteriota</taxon>
        <taxon>Desulfovibrionia</taxon>
        <taxon>Desulfovibrionales</taxon>
        <taxon>Desulfovibrionaceae</taxon>
        <taxon>Desulfolutivibrio</taxon>
    </lineage>
</organism>
<sequence length="63" mass="6886">MQEIRCGECGRLLGKGEAIRLSIKCPRCGTVNHVRAASPGTEGHGASKEEHPWPRSLTTETER</sequence>
<evidence type="ECO:0000313" key="3">
    <source>
        <dbReference type="Proteomes" id="UP000469724"/>
    </source>
</evidence>
<dbReference type="AlphaFoldDB" id="A0A7K3NMB0"/>
<keyword evidence="2" id="KW-0238">DNA-binding</keyword>